<protein>
    <submittedName>
        <fullName evidence="3">Uncharacterized protein</fullName>
    </submittedName>
</protein>
<feature type="compositionally biased region" description="Polar residues" evidence="1">
    <location>
        <begin position="172"/>
        <end position="183"/>
    </location>
</feature>
<sequence length="193" mass="20466">MGLGRSCCLLCFRVALLFSRYFRTLLSVTRYDRIPIGSSPMPTTSPAAPPVTTAPFTEAAPPTTRPGVSTGEATTPLTADVSFISSSNRPVLCDVPADIGAYPGASPTPSNFSASLGHSPKPSPRQSLGSLALADARRELELELELEAAGFPCPIFPPEDGIPTDVSEAESRSYSTRRASYVSNYPRRRSSGV</sequence>
<feature type="signal peptide" evidence="2">
    <location>
        <begin position="1"/>
        <end position="19"/>
    </location>
</feature>
<name>A0AAD7CYY3_MYCRO</name>
<feature type="compositionally biased region" description="Low complexity" evidence="1">
    <location>
        <begin position="40"/>
        <end position="66"/>
    </location>
</feature>
<feature type="region of interest" description="Disordered" evidence="1">
    <location>
        <begin position="40"/>
        <end position="71"/>
    </location>
</feature>
<feature type="region of interest" description="Disordered" evidence="1">
    <location>
        <begin position="153"/>
        <end position="193"/>
    </location>
</feature>
<evidence type="ECO:0000313" key="4">
    <source>
        <dbReference type="Proteomes" id="UP001221757"/>
    </source>
</evidence>
<feature type="chain" id="PRO_5041925037" evidence="2">
    <location>
        <begin position="20"/>
        <end position="193"/>
    </location>
</feature>
<dbReference type="AlphaFoldDB" id="A0AAD7CYY3"/>
<keyword evidence="4" id="KW-1185">Reference proteome</keyword>
<evidence type="ECO:0000313" key="3">
    <source>
        <dbReference type="EMBL" id="KAJ7670389.1"/>
    </source>
</evidence>
<accession>A0AAD7CYY3</accession>
<dbReference type="Proteomes" id="UP001221757">
    <property type="component" value="Unassembled WGS sequence"/>
</dbReference>
<comment type="caution">
    <text evidence="3">The sequence shown here is derived from an EMBL/GenBank/DDBJ whole genome shotgun (WGS) entry which is preliminary data.</text>
</comment>
<reference evidence="3" key="1">
    <citation type="submission" date="2023-03" db="EMBL/GenBank/DDBJ databases">
        <title>Massive genome expansion in bonnet fungi (Mycena s.s.) driven by repeated elements and novel gene families across ecological guilds.</title>
        <authorList>
            <consortium name="Lawrence Berkeley National Laboratory"/>
            <person name="Harder C.B."/>
            <person name="Miyauchi S."/>
            <person name="Viragh M."/>
            <person name="Kuo A."/>
            <person name="Thoen E."/>
            <person name="Andreopoulos B."/>
            <person name="Lu D."/>
            <person name="Skrede I."/>
            <person name="Drula E."/>
            <person name="Henrissat B."/>
            <person name="Morin E."/>
            <person name="Kohler A."/>
            <person name="Barry K."/>
            <person name="LaButti K."/>
            <person name="Morin E."/>
            <person name="Salamov A."/>
            <person name="Lipzen A."/>
            <person name="Mereny Z."/>
            <person name="Hegedus B."/>
            <person name="Baldrian P."/>
            <person name="Stursova M."/>
            <person name="Weitz H."/>
            <person name="Taylor A."/>
            <person name="Grigoriev I.V."/>
            <person name="Nagy L.G."/>
            <person name="Martin F."/>
            <person name="Kauserud H."/>
        </authorList>
    </citation>
    <scope>NUCLEOTIDE SEQUENCE</scope>
    <source>
        <strain evidence="3">CBHHK067</strain>
    </source>
</reference>
<keyword evidence="2" id="KW-0732">Signal</keyword>
<evidence type="ECO:0000256" key="2">
    <source>
        <dbReference type="SAM" id="SignalP"/>
    </source>
</evidence>
<evidence type="ECO:0000256" key="1">
    <source>
        <dbReference type="SAM" id="MobiDB-lite"/>
    </source>
</evidence>
<gene>
    <name evidence="3" type="ORF">B0H17DRAFT_1335610</name>
</gene>
<feature type="region of interest" description="Disordered" evidence="1">
    <location>
        <begin position="109"/>
        <end position="129"/>
    </location>
</feature>
<dbReference type="EMBL" id="JARKIE010000181">
    <property type="protein sequence ID" value="KAJ7670389.1"/>
    <property type="molecule type" value="Genomic_DNA"/>
</dbReference>
<proteinExistence type="predicted"/>
<organism evidence="3 4">
    <name type="scientific">Mycena rosella</name>
    <name type="common">Pink bonnet</name>
    <name type="synonym">Agaricus rosellus</name>
    <dbReference type="NCBI Taxonomy" id="1033263"/>
    <lineage>
        <taxon>Eukaryota</taxon>
        <taxon>Fungi</taxon>
        <taxon>Dikarya</taxon>
        <taxon>Basidiomycota</taxon>
        <taxon>Agaricomycotina</taxon>
        <taxon>Agaricomycetes</taxon>
        <taxon>Agaricomycetidae</taxon>
        <taxon>Agaricales</taxon>
        <taxon>Marasmiineae</taxon>
        <taxon>Mycenaceae</taxon>
        <taxon>Mycena</taxon>
    </lineage>
</organism>